<reference evidence="3" key="1">
    <citation type="submission" date="2017-04" db="EMBL/GenBank/DDBJ databases">
        <authorList>
            <person name="Varghese N."/>
            <person name="Submissions S."/>
        </authorList>
    </citation>
    <scope>NUCLEOTIDE SEQUENCE [LARGE SCALE GENOMIC DNA]</scope>
    <source>
        <strain evidence="3">N3/975</strain>
    </source>
</reference>
<organism evidence="2 3">
    <name type="scientific">Paenibacillus uliginis N3/975</name>
    <dbReference type="NCBI Taxonomy" id="1313296"/>
    <lineage>
        <taxon>Bacteria</taxon>
        <taxon>Bacillati</taxon>
        <taxon>Bacillota</taxon>
        <taxon>Bacilli</taxon>
        <taxon>Bacillales</taxon>
        <taxon>Paenibacillaceae</taxon>
        <taxon>Paenibacillus</taxon>
    </lineage>
</organism>
<feature type="transmembrane region" description="Helical" evidence="1">
    <location>
        <begin position="129"/>
        <end position="149"/>
    </location>
</feature>
<dbReference type="STRING" id="1313296.SAMN05661091_4616"/>
<gene>
    <name evidence="2" type="ORF">SAMN05661091_4616</name>
</gene>
<dbReference type="EMBL" id="LT840184">
    <property type="protein sequence ID" value="SMF89352.1"/>
    <property type="molecule type" value="Genomic_DNA"/>
</dbReference>
<keyword evidence="1" id="KW-0472">Membrane</keyword>
<feature type="transmembrane region" description="Helical" evidence="1">
    <location>
        <begin position="26"/>
        <end position="45"/>
    </location>
</feature>
<evidence type="ECO:0000256" key="1">
    <source>
        <dbReference type="SAM" id="Phobius"/>
    </source>
</evidence>
<proteinExistence type="predicted"/>
<dbReference type="Proteomes" id="UP000192940">
    <property type="component" value="Chromosome I"/>
</dbReference>
<dbReference type="RefSeq" id="WP_208915343.1">
    <property type="nucleotide sequence ID" value="NZ_LT840184.1"/>
</dbReference>
<feature type="transmembrane region" description="Helical" evidence="1">
    <location>
        <begin position="161"/>
        <end position="181"/>
    </location>
</feature>
<keyword evidence="1" id="KW-1133">Transmembrane helix</keyword>
<evidence type="ECO:0000313" key="3">
    <source>
        <dbReference type="Proteomes" id="UP000192940"/>
    </source>
</evidence>
<keyword evidence="3" id="KW-1185">Reference proteome</keyword>
<keyword evidence="1" id="KW-0812">Transmembrane</keyword>
<accession>A0A1X7HML0</accession>
<feature type="transmembrane region" description="Helical" evidence="1">
    <location>
        <begin position="101"/>
        <end position="122"/>
    </location>
</feature>
<name>A0A1X7HML0_9BACL</name>
<dbReference type="AlphaFoldDB" id="A0A1X7HML0"/>
<feature type="transmembrane region" description="Helical" evidence="1">
    <location>
        <begin position="66"/>
        <end position="89"/>
    </location>
</feature>
<evidence type="ECO:0000313" key="2">
    <source>
        <dbReference type="EMBL" id="SMF89352.1"/>
    </source>
</evidence>
<sequence>MLLEAIKMIGEIIKELFQGGMPVDRLWWLIAAVILAVCQELASLWKKGKLKASEMMTFEVIKGIGFSILAVGVIVAKFLLILTLLGQWLPGLGLPEEKHVIVWYAAVSICITVVIHPLIHWFFLTEQKLLRISLLVLHTLLITAVLGWIADLLEPGGLISVQGRLTLGMIMSAVMLVLTTLEREMVKKEKTDASALGIGEHRIESGSG</sequence>
<protein>
    <submittedName>
        <fullName evidence="2">Uncharacterized protein</fullName>
    </submittedName>
</protein>